<dbReference type="InterPro" id="IPR011075">
    <property type="entry name" value="TetR_C"/>
</dbReference>
<protein>
    <submittedName>
        <fullName evidence="6">TetR/AcrR family transcriptional regulator</fullName>
    </submittedName>
</protein>
<reference evidence="6 7" key="1">
    <citation type="submission" date="2023-05" db="EMBL/GenBank/DDBJ databases">
        <title>Draft genome sequence of Streptomyces sp. B-S-A12 isolated from a cave soil in Thailand.</title>
        <authorList>
            <person name="Chamroensaksri N."/>
            <person name="Muangham S."/>
        </authorList>
    </citation>
    <scope>NUCLEOTIDE SEQUENCE [LARGE SCALE GENOMIC DNA]</scope>
    <source>
        <strain evidence="6 7">B-S-A12</strain>
    </source>
</reference>
<accession>A0ABT6SQZ2</accession>
<dbReference type="Gene3D" id="1.10.357.10">
    <property type="entry name" value="Tetracycline Repressor, domain 2"/>
    <property type="match status" value="1"/>
</dbReference>
<evidence type="ECO:0000313" key="7">
    <source>
        <dbReference type="Proteomes" id="UP001237105"/>
    </source>
</evidence>
<keyword evidence="3" id="KW-0804">Transcription</keyword>
<sequence length="206" mass="22318">MTLHFEPAPRPSARSRLLAAADDLFYAHGVDATGVDAIIEAADVARMTFYKHFRGKDALVVAYLEQRDARWRRLLAETCNAAGPQPQARIRAVFDALATCHSEPGFRGCSFANAAAELAHRDHPARAIVQGHKEALRADLARFVDEAEFLAVDELVDVLLILYEGASTTQALGTVTDAIAKAQATVDRLLDSWPKNNPAAAGRPTS</sequence>
<dbReference type="InterPro" id="IPR009057">
    <property type="entry name" value="Homeodomain-like_sf"/>
</dbReference>
<evidence type="ECO:0000256" key="2">
    <source>
        <dbReference type="ARBA" id="ARBA00023125"/>
    </source>
</evidence>
<evidence type="ECO:0000256" key="4">
    <source>
        <dbReference type="PROSITE-ProRule" id="PRU00335"/>
    </source>
</evidence>
<dbReference type="InterPro" id="IPR001647">
    <property type="entry name" value="HTH_TetR"/>
</dbReference>
<dbReference type="RefSeq" id="WP_282533944.1">
    <property type="nucleotide sequence ID" value="NZ_JASCIS010000004.1"/>
</dbReference>
<keyword evidence="2 4" id="KW-0238">DNA-binding</keyword>
<dbReference type="EMBL" id="JASCIS010000004">
    <property type="protein sequence ID" value="MDI3418022.1"/>
    <property type="molecule type" value="Genomic_DNA"/>
</dbReference>
<organism evidence="6 7">
    <name type="scientific">Streptomyces luteolus</name>
    <dbReference type="NCBI Taxonomy" id="3043615"/>
    <lineage>
        <taxon>Bacteria</taxon>
        <taxon>Bacillati</taxon>
        <taxon>Actinomycetota</taxon>
        <taxon>Actinomycetes</taxon>
        <taxon>Kitasatosporales</taxon>
        <taxon>Streptomycetaceae</taxon>
        <taxon>Streptomyces</taxon>
    </lineage>
</organism>
<dbReference type="Pfam" id="PF16925">
    <property type="entry name" value="TetR_C_13"/>
    <property type="match status" value="1"/>
</dbReference>
<dbReference type="PRINTS" id="PR00455">
    <property type="entry name" value="HTHTETR"/>
</dbReference>
<dbReference type="PANTHER" id="PTHR47506:SF1">
    <property type="entry name" value="HTH-TYPE TRANSCRIPTIONAL REGULATOR YJDC"/>
    <property type="match status" value="1"/>
</dbReference>
<dbReference type="SUPFAM" id="SSF46689">
    <property type="entry name" value="Homeodomain-like"/>
    <property type="match status" value="1"/>
</dbReference>
<proteinExistence type="predicted"/>
<feature type="domain" description="HTH tetR-type" evidence="5">
    <location>
        <begin position="11"/>
        <end position="71"/>
    </location>
</feature>
<feature type="DNA-binding region" description="H-T-H motif" evidence="4">
    <location>
        <begin position="34"/>
        <end position="53"/>
    </location>
</feature>
<keyword evidence="7" id="KW-1185">Reference proteome</keyword>
<keyword evidence="1" id="KW-0805">Transcription regulation</keyword>
<evidence type="ECO:0000256" key="3">
    <source>
        <dbReference type="ARBA" id="ARBA00023163"/>
    </source>
</evidence>
<gene>
    <name evidence="6" type="ORF">QIT00_05505</name>
</gene>
<evidence type="ECO:0000313" key="6">
    <source>
        <dbReference type="EMBL" id="MDI3418022.1"/>
    </source>
</evidence>
<dbReference type="PANTHER" id="PTHR47506">
    <property type="entry name" value="TRANSCRIPTIONAL REGULATORY PROTEIN"/>
    <property type="match status" value="1"/>
</dbReference>
<evidence type="ECO:0000259" key="5">
    <source>
        <dbReference type="PROSITE" id="PS50977"/>
    </source>
</evidence>
<evidence type="ECO:0000256" key="1">
    <source>
        <dbReference type="ARBA" id="ARBA00023015"/>
    </source>
</evidence>
<comment type="caution">
    <text evidence="6">The sequence shown here is derived from an EMBL/GenBank/DDBJ whole genome shotgun (WGS) entry which is preliminary data.</text>
</comment>
<dbReference type="SUPFAM" id="SSF48498">
    <property type="entry name" value="Tetracyclin repressor-like, C-terminal domain"/>
    <property type="match status" value="1"/>
</dbReference>
<dbReference type="InterPro" id="IPR036271">
    <property type="entry name" value="Tet_transcr_reg_TetR-rel_C_sf"/>
</dbReference>
<dbReference type="Pfam" id="PF00440">
    <property type="entry name" value="TetR_N"/>
    <property type="match status" value="1"/>
</dbReference>
<dbReference type="Proteomes" id="UP001237105">
    <property type="component" value="Unassembled WGS sequence"/>
</dbReference>
<dbReference type="PROSITE" id="PS50977">
    <property type="entry name" value="HTH_TETR_2"/>
    <property type="match status" value="1"/>
</dbReference>
<name>A0ABT6SQZ2_9ACTN</name>